<gene>
    <name evidence="2" type="primary">LOC109702474</name>
</gene>
<evidence type="ECO:0000313" key="1">
    <source>
        <dbReference type="Proteomes" id="UP001732720"/>
    </source>
</evidence>
<evidence type="ECO:0000313" key="2">
    <source>
        <dbReference type="RefSeq" id="XP_073897179.1"/>
    </source>
</evidence>
<dbReference type="Proteomes" id="UP001732720">
    <property type="component" value="Chromosome 9"/>
</dbReference>
<protein>
    <submittedName>
        <fullName evidence="2">Protein phosphatase inhibitor 2-like isoform X1</fullName>
    </submittedName>
</protein>
<sequence length="203" mass="22272">MAASTASQRPVKGILKNKASTTSSVGTPAEQALSVEEKLRKKSQRWDEMNILATYHPADKDYGLMKVDEPSTPYSSSAGEDEDAHSDSEATVAEAPEALVRKLTVSKGLEPGGGARGQESLGEEEGHLSQEEREKKRQFEMKRKLHYNEGLNMKLARQLLSKDLEEEEDEDVSGTAVGESTNIEESNQKSTASDQLQNTSQYP</sequence>
<keyword evidence="1" id="KW-1185">Reference proteome</keyword>
<name>A0AC58JWY4_CASCN</name>
<keyword evidence="2" id="KW-0650">Protein phosphatase inhibitor</keyword>
<reference evidence="2" key="1">
    <citation type="submission" date="2025-08" db="UniProtKB">
        <authorList>
            <consortium name="RefSeq"/>
        </authorList>
    </citation>
    <scope>IDENTIFICATION</scope>
</reference>
<organism evidence="1 2">
    <name type="scientific">Castor canadensis</name>
    <name type="common">American beaver</name>
    <dbReference type="NCBI Taxonomy" id="51338"/>
    <lineage>
        <taxon>Eukaryota</taxon>
        <taxon>Metazoa</taxon>
        <taxon>Chordata</taxon>
        <taxon>Craniata</taxon>
        <taxon>Vertebrata</taxon>
        <taxon>Euteleostomi</taxon>
        <taxon>Mammalia</taxon>
        <taxon>Eutheria</taxon>
        <taxon>Euarchontoglires</taxon>
        <taxon>Glires</taxon>
        <taxon>Rodentia</taxon>
        <taxon>Castorimorpha</taxon>
        <taxon>Castoridae</taxon>
        <taxon>Castor</taxon>
    </lineage>
</organism>
<accession>A0AC58JWY4</accession>
<proteinExistence type="predicted"/>
<dbReference type="RefSeq" id="XP_073897179.1">
    <property type="nucleotide sequence ID" value="XM_074041078.1"/>
</dbReference>